<keyword evidence="2" id="KW-1185">Reference proteome</keyword>
<sequence>MSVNTGNRAIAQGIELDPGGPQMTLGIAQRFETGRNLTLDVPEQGNGSIASTILSFGLSSETPIQSLSLDAVTALRFSDLPDRGSDVDIGDSIFDFGYIRDGANAGLDLGLDFSSYDIGLFRSLNDFIDEDGVVDLPSDFGDLTGDGTRRELLFSLQMDFGRQDLVNYYFRIDTQNLDYVDQTSPDLFDTDVISGGAGIGFILSPVTTAAIDISAERYEEDNPDQTDRKTKDIVFGLSQEVTERLRLDFALGYVDIDERELISGDDSASGLIGGFGAEYDMPNGAVFFDAESELALAGRLNSFRVGRSLEVLGAELSASLGVAHTDGGKTEPIGSLTYSNEFGDNELRIFFDRDVVITDDEVFRDEYILDVGYIWGLGPSSRFGLGATQIFQDSTEVDPRVERTDLNAVYSYELESQWIINAGLNYSVRDEEGLGRATSPLAFFQIGREFAWRP</sequence>
<comment type="caution">
    <text evidence="1">The sequence shown here is derived from an EMBL/GenBank/DDBJ whole genome shotgun (WGS) entry which is preliminary data.</text>
</comment>
<organism evidence="1 2">
    <name type="scientific">Ruegeria conchae</name>
    <dbReference type="NCBI Taxonomy" id="981384"/>
    <lineage>
        <taxon>Bacteria</taxon>
        <taxon>Pseudomonadati</taxon>
        <taxon>Pseudomonadota</taxon>
        <taxon>Alphaproteobacteria</taxon>
        <taxon>Rhodobacterales</taxon>
        <taxon>Roseobacteraceae</taxon>
        <taxon>Ruegeria</taxon>
    </lineage>
</organism>
<dbReference type="Proteomes" id="UP000271700">
    <property type="component" value="Unassembled WGS sequence"/>
</dbReference>
<proteinExistence type="predicted"/>
<name>A0A497ZNF3_9RHOB</name>
<gene>
    <name evidence="1" type="ORF">CLV75_2455</name>
</gene>
<evidence type="ECO:0000313" key="1">
    <source>
        <dbReference type="EMBL" id="RLK07334.1"/>
    </source>
</evidence>
<evidence type="ECO:0000313" key="2">
    <source>
        <dbReference type="Proteomes" id="UP000271700"/>
    </source>
</evidence>
<protein>
    <submittedName>
        <fullName evidence="1">Uncharacterized protein</fullName>
    </submittedName>
</protein>
<reference evidence="1 2" key="1">
    <citation type="submission" date="2018-10" db="EMBL/GenBank/DDBJ databases">
        <title>Genomic Encyclopedia of Archaeal and Bacterial Type Strains, Phase II (KMG-II): from individual species to whole genera.</title>
        <authorList>
            <person name="Goeker M."/>
        </authorList>
    </citation>
    <scope>NUCLEOTIDE SEQUENCE [LARGE SCALE GENOMIC DNA]</scope>
    <source>
        <strain evidence="1 2">DSM 29317</strain>
    </source>
</reference>
<dbReference type="STRING" id="981384.GCA_000192475_01358"/>
<dbReference type="SUPFAM" id="SSF56935">
    <property type="entry name" value="Porins"/>
    <property type="match status" value="1"/>
</dbReference>
<accession>A0A497ZNF3</accession>
<dbReference type="AlphaFoldDB" id="A0A497ZNF3"/>
<dbReference type="EMBL" id="RCCT01000003">
    <property type="protein sequence ID" value="RLK07334.1"/>
    <property type="molecule type" value="Genomic_DNA"/>
</dbReference>